<dbReference type="NCBIfam" id="TIGR02454">
    <property type="entry name" value="ECF_T_CbiQ"/>
    <property type="match status" value="1"/>
</dbReference>
<feature type="transmembrane region" description="Helical" evidence="6">
    <location>
        <begin position="120"/>
        <end position="140"/>
    </location>
</feature>
<feature type="transmembrane region" description="Helical" evidence="6">
    <location>
        <begin position="152"/>
        <end position="171"/>
    </location>
</feature>
<evidence type="ECO:0000256" key="3">
    <source>
        <dbReference type="ARBA" id="ARBA00022692"/>
    </source>
</evidence>
<gene>
    <name evidence="7" type="ORF">J2Z65_005350</name>
</gene>
<evidence type="ECO:0000256" key="1">
    <source>
        <dbReference type="ARBA" id="ARBA00004651"/>
    </source>
</evidence>
<feature type="transmembrane region" description="Helical" evidence="6">
    <location>
        <begin position="61"/>
        <end position="81"/>
    </location>
</feature>
<dbReference type="InterPro" id="IPR003339">
    <property type="entry name" value="ABC/ECF_trnsptr_transmembrane"/>
</dbReference>
<keyword evidence="4 6" id="KW-1133">Transmembrane helix</keyword>
<dbReference type="PANTHER" id="PTHR43723:SF1">
    <property type="entry name" value="COBALT TRANSPORT PROTEIN CBIQ"/>
    <property type="match status" value="1"/>
</dbReference>
<dbReference type="InterPro" id="IPR012809">
    <property type="entry name" value="ECF_CbiQ"/>
</dbReference>
<keyword evidence="8" id="KW-1185">Reference proteome</keyword>
<evidence type="ECO:0000313" key="8">
    <source>
        <dbReference type="Proteomes" id="UP001519344"/>
    </source>
</evidence>
<dbReference type="PANTHER" id="PTHR43723">
    <property type="entry name" value="COBALT TRANSPORT PROTEIN CBIQ"/>
    <property type="match status" value="1"/>
</dbReference>
<dbReference type="InterPro" id="IPR052770">
    <property type="entry name" value="Cobalt_transport_CbiQ"/>
</dbReference>
<keyword evidence="2" id="KW-1003">Cell membrane</keyword>
<dbReference type="CDD" id="cd16914">
    <property type="entry name" value="EcfT"/>
    <property type="match status" value="1"/>
</dbReference>
<evidence type="ECO:0000313" key="7">
    <source>
        <dbReference type="EMBL" id="MBP1966092.1"/>
    </source>
</evidence>
<evidence type="ECO:0000256" key="2">
    <source>
        <dbReference type="ARBA" id="ARBA00022475"/>
    </source>
</evidence>
<keyword evidence="3 6" id="KW-0812">Transmembrane</keyword>
<protein>
    <submittedName>
        <fullName evidence="7">Cobalt/nickel transport system permease protein</fullName>
    </submittedName>
</protein>
<evidence type="ECO:0000256" key="5">
    <source>
        <dbReference type="ARBA" id="ARBA00023136"/>
    </source>
</evidence>
<feature type="transmembrane region" description="Helical" evidence="6">
    <location>
        <begin position="24"/>
        <end position="49"/>
    </location>
</feature>
<dbReference type="Proteomes" id="UP001519344">
    <property type="component" value="Unassembled WGS sequence"/>
</dbReference>
<dbReference type="Pfam" id="PF02361">
    <property type="entry name" value="CbiQ"/>
    <property type="match status" value="1"/>
</dbReference>
<evidence type="ECO:0000256" key="4">
    <source>
        <dbReference type="ARBA" id="ARBA00022989"/>
    </source>
</evidence>
<dbReference type="EMBL" id="JAGGKV010000018">
    <property type="protein sequence ID" value="MBP1966092.1"/>
    <property type="molecule type" value="Genomic_DNA"/>
</dbReference>
<comment type="caution">
    <text evidence="7">The sequence shown here is derived from an EMBL/GenBank/DDBJ whole genome shotgun (WGS) entry which is preliminary data.</text>
</comment>
<evidence type="ECO:0000256" key="6">
    <source>
        <dbReference type="SAM" id="Phobius"/>
    </source>
</evidence>
<proteinExistence type="predicted"/>
<comment type="subcellular location">
    <subcellularLocation>
        <location evidence="1">Cell membrane</location>
        <topology evidence="1">Multi-pass membrane protein</topology>
    </subcellularLocation>
</comment>
<sequence>MKQIDSLSYMNALRPLSPMWKCGFAVMMMMLSYLTHPAVQVAIACWMTIWTVGYARIPVKYYATLIGAACLFFAASVPALIVELHPVRGELTLPHEVAAFTLLNWKVTVTSAGLLLAAKLFLRILASLTCVSFILFSTPFSELLQVLKKVRVPALVLEIMQIMYRFLFILFETVQDMYLAQQARGGQTGFKNRLKDTATLIMQMFMKTMQQYRSLSNGLMSRGFTDDIPLAPYQGSPVPLRYKLESCVGFMLLLLLEIWLRLSWRNV</sequence>
<keyword evidence="5 6" id="KW-0472">Membrane</keyword>
<organism evidence="7 8">
    <name type="scientific">Paenibacillus aceris</name>
    <dbReference type="NCBI Taxonomy" id="869555"/>
    <lineage>
        <taxon>Bacteria</taxon>
        <taxon>Bacillati</taxon>
        <taxon>Bacillota</taxon>
        <taxon>Bacilli</taxon>
        <taxon>Bacillales</taxon>
        <taxon>Paenibacillaceae</taxon>
        <taxon>Paenibacillus</taxon>
    </lineage>
</organism>
<reference evidence="7 8" key="1">
    <citation type="submission" date="2021-03" db="EMBL/GenBank/DDBJ databases">
        <title>Genomic Encyclopedia of Type Strains, Phase IV (KMG-IV): sequencing the most valuable type-strain genomes for metagenomic binning, comparative biology and taxonomic classification.</title>
        <authorList>
            <person name="Goeker M."/>
        </authorList>
    </citation>
    <scope>NUCLEOTIDE SEQUENCE [LARGE SCALE GENOMIC DNA]</scope>
    <source>
        <strain evidence="7 8">DSM 24950</strain>
    </source>
</reference>
<accession>A0ABS4I597</accession>
<name>A0ABS4I597_9BACL</name>